<dbReference type="AlphaFoldDB" id="A0A1W6YWT2"/>
<dbReference type="PANTHER" id="PTHR43047">
    <property type="entry name" value="TWO-COMPONENT HISTIDINE PROTEIN KINASE"/>
    <property type="match status" value="1"/>
</dbReference>
<proteinExistence type="predicted"/>
<dbReference type="PROSITE" id="PS50109">
    <property type="entry name" value="HIS_KIN"/>
    <property type="match status" value="1"/>
</dbReference>
<dbReference type="Gene3D" id="3.30.450.40">
    <property type="match status" value="1"/>
</dbReference>
<dbReference type="InterPro" id="IPR011006">
    <property type="entry name" value="CheY-like_superfamily"/>
</dbReference>
<feature type="compositionally biased region" description="Low complexity" evidence="12">
    <location>
        <begin position="635"/>
        <end position="659"/>
    </location>
</feature>
<dbReference type="SUPFAM" id="SSF47384">
    <property type="entry name" value="Homodimeric domain of signal transducing histidine kinase"/>
    <property type="match status" value="1"/>
</dbReference>
<evidence type="ECO:0000256" key="8">
    <source>
        <dbReference type="ARBA" id="ARBA00023026"/>
    </source>
</evidence>
<dbReference type="InterPro" id="IPR003594">
    <property type="entry name" value="HATPase_dom"/>
</dbReference>
<dbReference type="SUPFAM" id="SSF52172">
    <property type="entry name" value="CheY-like"/>
    <property type="match status" value="3"/>
</dbReference>
<feature type="domain" description="Response regulatory" evidence="15">
    <location>
        <begin position="964"/>
        <end position="1081"/>
    </location>
</feature>
<evidence type="ECO:0000256" key="13">
    <source>
        <dbReference type="SAM" id="Phobius"/>
    </source>
</evidence>
<feature type="transmembrane region" description="Helical" evidence="13">
    <location>
        <begin position="53"/>
        <end position="75"/>
    </location>
</feature>
<dbReference type="InterPro" id="IPR036097">
    <property type="entry name" value="HisK_dim/P_sf"/>
</dbReference>
<dbReference type="SUPFAM" id="SSF55781">
    <property type="entry name" value="GAF domain-like"/>
    <property type="match status" value="1"/>
</dbReference>
<dbReference type="Pfam" id="PF00512">
    <property type="entry name" value="HisKA"/>
    <property type="match status" value="1"/>
</dbReference>
<keyword evidence="17" id="KW-1185">Reference proteome</keyword>
<feature type="transmembrane region" description="Helical" evidence="13">
    <location>
        <begin position="87"/>
        <end position="104"/>
    </location>
</feature>
<feature type="modified residue" description="4-aspartylphosphate" evidence="11">
    <location>
        <position position="1014"/>
    </location>
</feature>
<keyword evidence="6 16" id="KW-0418">Kinase</keyword>
<name>A0A1W6YWT2_9BORD</name>
<feature type="domain" description="Response regulatory" evidence="15">
    <location>
        <begin position="818"/>
        <end position="934"/>
    </location>
</feature>
<dbReference type="CDD" id="cd00082">
    <property type="entry name" value="HisKA"/>
    <property type="match status" value="1"/>
</dbReference>
<dbReference type="InterPro" id="IPR005467">
    <property type="entry name" value="His_kinase_dom"/>
</dbReference>
<comment type="function">
    <text evidence="9">Member of the two-component regulatory system BvgS/BvgA. Phosphorylates BvgA via a four-step phosphorelay in response to environmental signals.</text>
</comment>
<feature type="domain" description="Response regulatory" evidence="15">
    <location>
        <begin position="696"/>
        <end position="809"/>
    </location>
</feature>
<evidence type="ECO:0000256" key="9">
    <source>
        <dbReference type="ARBA" id="ARBA00058004"/>
    </source>
</evidence>
<dbReference type="SMART" id="SM00065">
    <property type="entry name" value="GAF"/>
    <property type="match status" value="1"/>
</dbReference>
<dbReference type="Proteomes" id="UP000194139">
    <property type="component" value="Chromosome"/>
</dbReference>
<keyword evidence="8" id="KW-0843">Virulence</keyword>
<evidence type="ECO:0000256" key="7">
    <source>
        <dbReference type="ARBA" id="ARBA00023012"/>
    </source>
</evidence>
<reference evidence="16 17" key="1">
    <citation type="submission" date="2017-05" db="EMBL/GenBank/DDBJ databases">
        <title>Complete and WGS of Bordetella genogroups.</title>
        <authorList>
            <person name="Spilker T."/>
            <person name="LiPuma J."/>
        </authorList>
    </citation>
    <scope>NUCLEOTIDE SEQUENCE [LARGE SCALE GENOMIC DNA]</scope>
    <source>
        <strain evidence="16 17">AU17164</strain>
    </source>
</reference>
<keyword evidence="3 11" id="KW-0597">Phosphoprotein</keyword>
<feature type="modified residue" description="4-aspartylphosphate" evidence="11">
    <location>
        <position position="745"/>
    </location>
</feature>
<keyword evidence="7" id="KW-0902">Two-component regulatory system</keyword>
<dbReference type="EMBL" id="CP021109">
    <property type="protein sequence ID" value="ARP85555.1"/>
    <property type="molecule type" value="Genomic_DNA"/>
</dbReference>
<evidence type="ECO:0000256" key="12">
    <source>
        <dbReference type="SAM" id="MobiDB-lite"/>
    </source>
</evidence>
<dbReference type="Pfam" id="PF00072">
    <property type="entry name" value="Response_reg"/>
    <property type="match status" value="3"/>
</dbReference>
<dbReference type="InterPro" id="IPR036890">
    <property type="entry name" value="HATPase_C_sf"/>
</dbReference>
<dbReference type="InterPro" id="IPR003018">
    <property type="entry name" value="GAF"/>
</dbReference>
<sequence>MRPTPKDDLPVYLGVAALSVAIFAIDVVTPIGVAVWVFYMLPVVLSVFQRQKHLPVMVAFMGLIFIVAGTFLPLGGDVPMQNMMNRTFGVVTLFATALLGMQVITARLDAQRLIWLQQGEGTLAQALLGEQSVHDIGRNALRALAEVMDVQVGALYRLERGALTWIAGYGQDQPGAAEAAEASQARGLSLEVAAEGNPKVLRDLPADYVRVNSGIGEAPPRTLVIAPVMADGRVQGVLELGFLHNREDFSLELDLLRAAGEVVGVALRSALYREHLKELLEETQRQSEELQTQQEELRVSNEELEEQGRALRESQARLEQQQSDLIQSNAQLEEHTQRLERQKQELLKARETLEINARELSRASRYKSEFLANMSHELRTPLNSSLILSQMLADPKKSASLPPEEIQRYARTIHSANADLLSLINDILDLSKIEAGHVDLEPETVSAAGVLEPIRQMFEPIAAGKQLGFRIDIDENAPQTFVTDPAKLQQVLKNLLANAFKFTESGEVVLSVRGAGPGRLAFAVRDTGIGIPPHQQEVIFEAFRQADGTTSRKYGGTGLGLSISRELARLLGGELRVESAVGEGSTFTAEIATNLEAVVQRGASAPAGGEAGPSGALAAPAAAFPMNSAAAAAGNDGRAAAEIRPPAQSPQPAAAATPSAPEPRPQRDTALALAQPRPGSFRPARGDLEQRNFDRLVLVIEDDERFADILYDLAHELRFDCVLVSNGGEAVRLARELRPSGILLDVGLPDQSGLSVLDQLKHDPATRHIPIHVVSVADHVQTALELGAVGYALKPVAREELVEAFGRVEEKLQRRARRILVVEDDPDLRESISLLLAGDDIEITTAGTVADALRHLSDRTFDCMVMDLMLPDASGYDLLEQMGSGRKYAFPPVIVYTGRALTRDEEQRLRRYSRSIIIKGAKSPERLVDEVTLFLHRVEASLPPDQQKLLMQARQRDMVFEGRRILLVEDDVRNIFALSSVLEPLGAELLVARNGREALDALAKDAHVDIVLMDLMMPEMDGLTATREIRKKPALRDLPIIALTAKAMTDDRKNCLEAGANDYIAKPIDVDKLVSLCRVWMPK</sequence>
<dbReference type="SMART" id="SM00448">
    <property type="entry name" value="REC"/>
    <property type="match status" value="3"/>
</dbReference>
<dbReference type="CDD" id="cd16922">
    <property type="entry name" value="HATPase_EvgS-ArcB-TorS-like"/>
    <property type="match status" value="1"/>
</dbReference>
<evidence type="ECO:0000256" key="1">
    <source>
        <dbReference type="ARBA" id="ARBA00000085"/>
    </source>
</evidence>
<dbReference type="Gene3D" id="3.30.565.10">
    <property type="entry name" value="Histidine kinase-like ATPase, C-terminal domain"/>
    <property type="match status" value="1"/>
</dbReference>
<evidence type="ECO:0000256" key="3">
    <source>
        <dbReference type="ARBA" id="ARBA00022553"/>
    </source>
</evidence>
<accession>A0A1W6YWT2</accession>
<evidence type="ECO:0000256" key="4">
    <source>
        <dbReference type="ARBA" id="ARBA00022679"/>
    </source>
</evidence>
<keyword evidence="13" id="KW-0472">Membrane</keyword>
<dbReference type="InterPro" id="IPR003661">
    <property type="entry name" value="HisK_dim/P_dom"/>
</dbReference>
<evidence type="ECO:0000256" key="2">
    <source>
        <dbReference type="ARBA" id="ARBA00012438"/>
    </source>
</evidence>
<feature type="modified residue" description="4-aspartylphosphate" evidence="11">
    <location>
        <position position="867"/>
    </location>
</feature>
<dbReference type="Pfam" id="PF02518">
    <property type="entry name" value="HATPase_c"/>
    <property type="match status" value="1"/>
</dbReference>
<evidence type="ECO:0000256" key="6">
    <source>
        <dbReference type="ARBA" id="ARBA00022777"/>
    </source>
</evidence>
<keyword evidence="5" id="KW-0732">Signal</keyword>
<dbReference type="CDD" id="cd00156">
    <property type="entry name" value="REC"/>
    <property type="match status" value="1"/>
</dbReference>
<dbReference type="PRINTS" id="PR00344">
    <property type="entry name" value="BCTRLSENSOR"/>
</dbReference>
<dbReference type="InterPro" id="IPR001789">
    <property type="entry name" value="Sig_transdc_resp-reg_receiver"/>
</dbReference>
<evidence type="ECO:0000256" key="10">
    <source>
        <dbReference type="ARBA" id="ARBA00070152"/>
    </source>
</evidence>
<dbReference type="PANTHER" id="PTHR43047:SF64">
    <property type="entry name" value="HISTIDINE KINASE CONTAINING CHEY-HOMOLOGOUS RECEIVER DOMAIN AND PAS DOMAIN-RELATED"/>
    <property type="match status" value="1"/>
</dbReference>
<dbReference type="Pfam" id="PF13185">
    <property type="entry name" value="GAF_2"/>
    <property type="match status" value="1"/>
</dbReference>
<organism evidence="16 17">
    <name type="scientific">Bordetella genomosp. 9</name>
    <dbReference type="NCBI Taxonomy" id="1416803"/>
    <lineage>
        <taxon>Bacteria</taxon>
        <taxon>Pseudomonadati</taxon>
        <taxon>Pseudomonadota</taxon>
        <taxon>Betaproteobacteria</taxon>
        <taxon>Burkholderiales</taxon>
        <taxon>Alcaligenaceae</taxon>
        <taxon>Bordetella</taxon>
    </lineage>
</organism>
<dbReference type="SMART" id="SM00387">
    <property type="entry name" value="HATPase_c"/>
    <property type="match status" value="1"/>
</dbReference>
<protein>
    <recommendedName>
        <fullName evidence="10">Virulence sensor protein BvgS</fullName>
        <ecNumber evidence="2">2.7.13.3</ecNumber>
    </recommendedName>
</protein>
<dbReference type="PROSITE" id="PS50110">
    <property type="entry name" value="RESPONSE_REGULATORY"/>
    <property type="match status" value="3"/>
</dbReference>
<dbReference type="RefSeq" id="WP_086071650.1">
    <property type="nucleotide sequence ID" value="NZ_CP021109.1"/>
</dbReference>
<feature type="domain" description="Histidine kinase" evidence="14">
    <location>
        <begin position="373"/>
        <end position="595"/>
    </location>
</feature>
<dbReference type="EC" id="2.7.13.3" evidence="2"/>
<keyword evidence="13" id="KW-1133">Transmembrane helix</keyword>
<evidence type="ECO:0000256" key="5">
    <source>
        <dbReference type="ARBA" id="ARBA00022729"/>
    </source>
</evidence>
<evidence type="ECO:0000256" key="11">
    <source>
        <dbReference type="PROSITE-ProRule" id="PRU00169"/>
    </source>
</evidence>
<dbReference type="FunFam" id="3.30.565.10:FF:000010">
    <property type="entry name" value="Sensor histidine kinase RcsC"/>
    <property type="match status" value="1"/>
</dbReference>
<feature type="transmembrane region" description="Helical" evidence="13">
    <location>
        <begin position="12"/>
        <end position="41"/>
    </location>
</feature>
<dbReference type="InterPro" id="IPR029016">
    <property type="entry name" value="GAF-like_dom_sf"/>
</dbReference>
<feature type="region of interest" description="Disordered" evidence="12">
    <location>
        <begin position="635"/>
        <end position="667"/>
    </location>
</feature>
<dbReference type="CDD" id="cd17546">
    <property type="entry name" value="REC_hyHK_CKI1_RcsC-like"/>
    <property type="match status" value="1"/>
</dbReference>
<evidence type="ECO:0000313" key="16">
    <source>
        <dbReference type="EMBL" id="ARP85555.1"/>
    </source>
</evidence>
<feature type="region of interest" description="Disordered" evidence="12">
    <location>
        <begin position="287"/>
        <end position="310"/>
    </location>
</feature>
<gene>
    <name evidence="16" type="ORF">CAL13_04495</name>
</gene>
<dbReference type="Gene3D" id="1.10.287.130">
    <property type="match status" value="1"/>
</dbReference>
<dbReference type="GO" id="GO:0000155">
    <property type="term" value="F:phosphorelay sensor kinase activity"/>
    <property type="evidence" value="ECO:0007669"/>
    <property type="project" value="InterPro"/>
</dbReference>
<evidence type="ECO:0000313" key="17">
    <source>
        <dbReference type="Proteomes" id="UP000194139"/>
    </source>
</evidence>
<dbReference type="Gene3D" id="3.40.50.2300">
    <property type="match status" value="3"/>
</dbReference>
<evidence type="ECO:0000259" key="15">
    <source>
        <dbReference type="PROSITE" id="PS50110"/>
    </source>
</evidence>
<keyword evidence="13" id="KW-0812">Transmembrane</keyword>
<feature type="compositionally biased region" description="Basic and acidic residues" evidence="12">
    <location>
        <begin position="295"/>
        <end position="310"/>
    </location>
</feature>
<comment type="catalytic activity">
    <reaction evidence="1">
        <text>ATP + protein L-histidine = ADP + protein N-phospho-L-histidine.</text>
        <dbReference type="EC" id="2.7.13.3"/>
    </reaction>
</comment>
<evidence type="ECO:0000259" key="14">
    <source>
        <dbReference type="PROSITE" id="PS50109"/>
    </source>
</evidence>
<dbReference type="InterPro" id="IPR004358">
    <property type="entry name" value="Sig_transdc_His_kin-like_C"/>
</dbReference>
<dbReference type="SUPFAM" id="SSF55874">
    <property type="entry name" value="ATPase domain of HSP90 chaperone/DNA topoisomerase II/histidine kinase"/>
    <property type="match status" value="1"/>
</dbReference>
<dbReference type="SMART" id="SM00388">
    <property type="entry name" value="HisKA"/>
    <property type="match status" value="1"/>
</dbReference>
<keyword evidence="4" id="KW-0808">Transferase</keyword>